<proteinExistence type="predicted"/>
<evidence type="ECO:0000313" key="3">
    <source>
        <dbReference type="Proteomes" id="UP001193756"/>
    </source>
</evidence>
<feature type="domain" description="Glycosyltransferase 2-like" evidence="1">
    <location>
        <begin position="10"/>
        <end position="151"/>
    </location>
</feature>
<reference evidence="2" key="2">
    <citation type="submission" date="2020-02" db="EMBL/GenBank/DDBJ databases">
        <authorList>
            <person name="Littmann E."/>
            <person name="Sorbara M."/>
        </authorList>
    </citation>
    <scope>NUCLEOTIDE SEQUENCE</scope>
    <source>
        <strain evidence="2">MSK.16.45</strain>
    </source>
</reference>
<protein>
    <submittedName>
        <fullName evidence="2">Glycosyltransferase family 2 protein</fullName>
    </submittedName>
</protein>
<reference evidence="2" key="1">
    <citation type="journal article" date="2020" name="Cell Host Microbe">
        <title>Functional and Genomic Variation between Human-Derived Isolates of Lachnospiraceae Reveals Inter- and Intra-Species Diversity.</title>
        <authorList>
            <person name="Sorbara M.T."/>
            <person name="Littmann E.R."/>
            <person name="Fontana E."/>
            <person name="Moody T.U."/>
            <person name="Kohout C.E."/>
            <person name="Gjonbalaj M."/>
            <person name="Eaton V."/>
            <person name="Seok R."/>
            <person name="Leiner I.M."/>
            <person name="Pamer E.G."/>
        </authorList>
    </citation>
    <scope>NUCLEOTIDE SEQUENCE</scope>
    <source>
        <strain evidence="2">MSK.16.45</strain>
    </source>
</reference>
<dbReference type="EMBL" id="JAAIMP010000020">
    <property type="protein sequence ID" value="NSC77971.1"/>
    <property type="molecule type" value="Genomic_DNA"/>
</dbReference>
<dbReference type="RefSeq" id="WP_055274314.1">
    <property type="nucleotide sequence ID" value="NZ_CZAJ01000023.1"/>
</dbReference>
<dbReference type="SUPFAM" id="SSF53448">
    <property type="entry name" value="Nucleotide-diphospho-sugar transferases"/>
    <property type="match status" value="1"/>
</dbReference>
<dbReference type="CDD" id="cd00761">
    <property type="entry name" value="Glyco_tranf_GTA_type"/>
    <property type="match status" value="1"/>
</dbReference>
<dbReference type="PANTHER" id="PTHR22916">
    <property type="entry name" value="GLYCOSYLTRANSFERASE"/>
    <property type="match status" value="1"/>
</dbReference>
<name>A0AAX0BQY0_9FIRM</name>
<dbReference type="GO" id="GO:0016758">
    <property type="term" value="F:hexosyltransferase activity"/>
    <property type="evidence" value="ECO:0007669"/>
    <property type="project" value="UniProtKB-ARBA"/>
</dbReference>
<dbReference type="InterPro" id="IPR029044">
    <property type="entry name" value="Nucleotide-diphossugar_trans"/>
</dbReference>
<dbReference type="InterPro" id="IPR001173">
    <property type="entry name" value="Glyco_trans_2-like"/>
</dbReference>
<evidence type="ECO:0000313" key="2">
    <source>
        <dbReference type="EMBL" id="NSC77971.1"/>
    </source>
</evidence>
<gene>
    <name evidence="2" type="ORF">G4312_11960</name>
</gene>
<sequence length="315" mass="36259">MKMLSTDSISIIMPAFNAEKTITRAIESIQKQTYKNWQLIIVNDGSKDATQEIIQQKCREDSRIEGYLIENSGPAQARNYALEHAKGKWVAFCDADDWLTENALEIMVTFMNGVSFQLCACYYTSNCNNNEVVYLNKQKAIFQFLTNPEIGGYLWNKLFLRKIIETDKIRFKKDIFICEDLLFVIQYASGIQNCVVVPKKLYNYDVQPNGLTSAAFSMKKVTQLDALEKIVCVLLDNNDKVNLEIAKKLLVEKAIFIRRDATKAIRNGSLKRGTLEDKYIKEKTKKICRQYVKEYVLKSDFPTKFKGMMIAYCLV</sequence>
<evidence type="ECO:0000259" key="1">
    <source>
        <dbReference type="Pfam" id="PF00535"/>
    </source>
</evidence>
<comment type="caution">
    <text evidence="2">The sequence shown here is derived from an EMBL/GenBank/DDBJ whole genome shotgun (WGS) entry which is preliminary data.</text>
</comment>
<dbReference type="Proteomes" id="UP001193756">
    <property type="component" value="Unassembled WGS sequence"/>
</dbReference>
<dbReference type="Gene3D" id="3.90.550.10">
    <property type="entry name" value="Spore Coat Polysaccharide Biosynthesis Protein SpsA, Chain A"/>
    <property type="match status" value="1"/>
</dbReference>
<organism evidence="2 3">
    <name type="scientific">Agathobacter rectalis</name>
    <dbReference type="NCBI Taxonomy" id="39491"/>
    <lineage>
        <taxon>Bacteria</taxon>
        <taxon>Bacillati</taxon>
        <taxon>Bacillota</taxon>
        <taxon>Clostridia</taxon>
        <taxon>Lachnospirales</taxon>
        <taxon>Lachnospiraceae</taxon>
        <taxon>Agathobacter</taxon>
    </lineage>
</organism>
<accession>A0AAX0BQY0</accession>
<dbReference type="PANTHER" id="PTHR22916:SF3">
    <property type="entry name" value="UDP-GLCNAC:BETAGAL BETA-1,3-N-ACETYLGLUCOSAMINYLTRANSFERASE-LIKE PROTEIN 1"/>
    <property type="match status" value="1"/>
</dbReference>
<dbReference type="Pfam" id="PF00535">
    <property type="entry name" value="Glycos_transf_2"/>
    <property type="match status" value="1"/>
</dbReference>
<dbReference type="AlphaFoldDB" id="A0AAX0BQY0"/>